<feature type="chain" id="PRO_5046615747" evidence="7">
    <location>
        <begin position="22"/>
        <end position="567"/>
    </location>
</feature>
<evidence type="ECO:0000256" key="6">
    <source>
        <dbReference type="SAM" id="Phobius"/>
    </source>
</evidence>
<name>A0ABQ0GDQ0_9PEZI</name>
<proteinExistence type="predicted"/>
<organism evidence="8 9">
    <name type="scientific">Madurella fahalii</name>
    <dbReference type="NCBI Taxonomy" id="1157608"/>
    <lineage>
        <taxon>Eukaryota</taxon>
        <taxon>Fungi</taxon>
        <taxon>Dikarya</taxon>
        <taxon>Ascomycota</taxon>
        <taxon>Pezizomycotina</taxon>
        <taxon>Sordariomycetes</taxon>
        <taxon>Sordariomycetidae</taxon>
        <taxon>Sordariales</taxon>
        <taxon>Sordariales incertae sedis</taxon>
        <taxon>Madurella</taxon>
    </lineage>
</organism>
<feature type="signal peptide" evidence="7">
    <location>
        <begin position="1"/>
        <end position="21"/>
    </location>
</feature>
<evidence type="ECO:0000313" key="9">
    <source>
        <dbReference type="Proteomes" id="UP001628179"/>
    </source>
</evidence>
<evidence type="ECO:0000256" key="4">
    <source>
        <dbReference type="ARBA" id="ARBA00023136"/>
    </source>
</evidence>
<accession>A0ABQ0GDQ0</accession>
<dbReference type="RefSeq" id="XP_070917603.1">
    <property type="nucleotide sequence ID" value="XM_071061502.1"/>
</dbReference>
<gene>
    <name evidence="8" type="primary">ZRT1_3</name>
    <name evidence="8" type="ORF">MFIFM68171_06082</name>
</gene>
<feature type="transmembrane region" description="Helical" evidence="6">
    <location>
        <begin position="506"/>
        <end position="529"/>
    </location>
</feature>
<feature type="transmembrane region" description="Helical" evidence="6">
    <location>
        <begin position="541"/>
        <end position="563"/>
    </location>
</feature>
<sequence length="567" mass="59826">MAPTWVWLCHGLPFAISLAAAGVSGTAAPSPAERRQASPSITAVSACHMHETVQYCMVGPTEYRILATGTATSDLPSSYTDCHAHATETWCMNPNGGEVQVVAADATDDGPATTPAPTAASTSITAVTDCHMHETDVYCWADATEYRVDTTVTATSDLPPQYTSCHSHGSDTFCLSPSGDDVQIQLASEEDEGGANEPAGENCHFHAGVEHCVGAGGEDGPRSCERTDRNYNVPLRIGLLFVILVTSAIGVFAPMILSKLLTSKVNTTALMVIKQFGTGVILSTSLVHLFTHAELMFGNECLGELQYEAVTASIVMAGLFISFLIEYLGYRLVKWQARKKETHGAETSPEKVAERLETVSVYVMEAGIIFHSMIIGVTLVVAGDSFFLTLFVVILFHQMFEGLALGSRIADLGTRPISGILMQGHHGHGHGLHRAAPSPNDSQEKTNNPDGTTANLPVLEGSTYFHVSLAKKLALGAAFALVTPVGMAIGIGVLNQFNGNDPQTIVAIGVLDAFSAGILLWVGVVEMWAADWTHGGALSDAGLGDTLLGLGGLVAGMVVMSVLGKWA</sequence>
<feature type="transmembrane region" description="Helical" evidence="6">
    <location>
        <begin position="374"/>
        <end position="396"/>
    </location>
</feature>
<evidence type="ECO:0000256" key="2">
    <source>
        <dbReference type="ARBA" id="ARBA00022692"/>
    </source>
</evidence>
<feature type="transmembrane region" description="Helical" evidence="6">
    <location>
        <begin position="310"/>
        <end position="330"/>
    </location>
</feature>
<dbReference type="Proteomes" id="UP001628179">
    <property type="component" value="Unassembled WGS sequence"/>
</dbReference>
<keyword evidence="4 6" id="KW-0472">Membrane</keyword>
<evidence type="ECO:0000256" key="5">
    <source>
        <dbReference type="SAM" id="MobiDB-lite"/>
    </source>
</evidence>
<feature type="transmembrane region" description="Helical" evidence="6">
    <location>
        <begin position="473"/>
        <end position="494"/>
    </location>
</feature>
<dbReference type="Pfam" id="PF02535">
    <property type="entry name" value="Zip"/>
    <property type="match status" value="2"/>
</dbReference>
<dbReference type="InterPro" id="IPR003689">
    <property type="entry name" value="ZIP"/>
</dbReference>
<feature type="transmembrane region" description="Helical" evidence="6">
    <location>
        <begin position="237"/>
        <end position="257"/>
    </location>
</feature>
<keyword evidence="2 6" id="KW-0812">Transmembrane</keyword>
<reference evidence="8 9" key="1">
    <citation type="submission" date="2024-09" db="EMBL/GenBank/DDBJ databases">
        <title>Itraconazole resistance in Madurella fahalii resulting from another homologue of gene encoding cytochrome P450 14-alpha sterol demethylase (CYP51).</title>
        <authorList>
            <person name="Yoshioka I."/>
            <person name="Fahal A.H."/>
            <person name="Kaneko S."/>
            <person name="Yaguchi T."/>
        </authorList>
    </citation>
    <scope>NUCLEOTIDE SEQUENCE [LARGE SCALE GENOMIC DNA]</scope>
    <source>
        <strain evidence="8 9">IFM 68171</strain>
    </source>
</reference>
<dbReference type="PANTHER" id="PTHR11040:SF44">
    <property type="entry name" value="PROTEIN ZNTC-RELATED"/>
    <property type="match status" value="1"/>
</dbReference>
<dbReference type="GeneID" id="98176825"/>
<comment type="caution">
    <text evidence="8">The sequence shown here is derived from an EMBL/GenBank/DDBJ whole genome shotgun (WGS) entry which is preliminary data.</text>
</comment>
<feature type="region of interest" description="Disordered" evidence="5">
    <location>
        <begin position="425"/>
        <end position="453"/>
    </location>
</feature>
<evidence type="ECO:0000256" key="7">
    <source>
        <dbReference type="SAM" id="SignalP"/>
    </source>
</evidence>
<dbReference type="EMBL" id="BAAFSV010000003">
    <property type="protein sequence ID" value="GAB1315872.1"/>
    <property type="molecule type" value="Genomic_DNA"/>
</dbReference>
<evidence type="ECO:0000313" key="8">
    <source>
        <dbReference type="EMBL" id="GAB1315872.1"/>
    </source>
</evidence>
<keyword evidence="7" id="KW-0732">Signal</keyword>
<keyword evidence="3 6" id="KW-1133">Transmembrane helix</keyword>
<comment type="subcellular location">
    <subcellularLocation>
        <location evidence="1">Membrane</location>
        <topology evidence="1">Multi-pass membrane protein</topology>
    </subcellularLocation>
</comment>
<evidence type="ECO:0000256" key="3">
    <source>
        <dbReference type="ARBA" id="ARBA00022989"/>
    </source>
</evidence>
<keyword evidence="9" id="KW-1185">Reference proteome</keyword>
<dbReference type="PANTHER" id="PTHR11040">
    <property type="entry name" value="ZINC/IRON TRANSPORTER"/>
    <property type="match status" value="1"/>
</dbReference>
<feature type="compositionally biased region" description="Polar residues" evidence="5">
    <location>
        <begin position="439"/>
        <end position="453"/>
    </location>
</feature>
<evidence type="ECO:0000256" key="1">
    <source>
        <dbReference type="ARBA" id="ARBA00004141"/>
    </source>
</evidence>
<protein>
    <submittedName>
        <fullName evidence="8">High-affinity Zn(2+) transporter zrt1</fullName>
    </submittedName>
</protein>